<dbReference type="Proteomes" id="UP000013981">
    <property type="component" value="Unassembled WGS sequence"/>
</dbReference>
<dbReference type="HOGENOM" id="CLU_1657568_0_0_9"/>
<sequence length="159" mass="17558">MDNLRFSSPSLKNIPPEYFLRYARKSRTAAHLECARLRRILRRTLVPLGTRLPSSLGLLCTADRVGKYELRAAGACRPALPVVLGLRCEREVYGTTANQVQVLYSSGAPCGSTICSCGADLRAWFGLPCSSEKICLILFYLTAFCIIRGYPSVCMCVSR</sequence>
<evidence type="ECO:0000313" key="2">
    <source>
        <dbReference type="Proteomes" id="UP000013981"/>
    </source>
</evidence>
<evidence type="ECO:0000313" key="1">
    <source>
        <dbReference type="EMBL" id="EOQ35315.1"/>
    </source>
</evidence>
<dbReference type="EMBL" id="AQOB01000015">
    <property type="protein sequence ID" value="EOQ35315.1"/>
    <property type="molecule type" value="Genomic_DNA"/>
</dbReference>
<reference evidence="1 2" key="1">
    <citation type="submission" date="2013-01" db="EMBL/GenBank/DDBJ databases">
        <title>The Genome Sequence of Butyricicoccus pullicaecorum 1.2.</title>
        <authorList>
            <consortium name="The Broad Institute Genome Sequencing Platform"/>
            <person name="Earl A."/>
            <person name="Ward D."/>
            <person name="Feldgarden M."/>
            <person name="Gevers D."/>
            <person name="Van Immerseel F."/>
            <person name="Eeckhaut V."/>
            <person name="Walker B."/>
            <person name="Young S.K."/>
            <person name="Zeng Q."/>
            <person name="Gargeya S."/>
            <person name="Fitzgerald M."/>
            <person name="Haas B."/>
            <person name="Abouelleil A."/>
            <person name="Alvarado L."/>
            <person name="Arachchi H.M."/>
            <person name="Berlin A.M."/>
            <person name="Chapman S.B."/>
            <person name="Dewar J."/>
            <person name="Goldberg J."/>
            <person name="Griggs A."/>
            <person name="Gujja S."/>
            <person name="Hansen M."/>
            <person name="Howarth C."/>
            <person name="Imamovic A."/>
            <person name="Larimer J."/>
            <person name="McCowan C."/>
            <person name="Murphy C."/>
            <person name="Neiman D."/>
            <person name="Pearson M."/>
            <person name="Priest M."/>
            <person name="Roberts A."/>
            <person name="Saif S."/>
            <person name="Shea T."/>
            <person name="Sisk P."/>
            <person name="Sykes S."/>
            <person name="Wortman J."/>
            <person name="Nusbaum C."/>
            <person name="Birren B."/>
        </authorList>
    </citation>
    <scope>NUCLEOTIDE SEQUENCE [LARGE SCALE GENOMIC DNA]</scope>
    <source>
        <strain evidence="1 2">1.2</strain>
    </source>
</reference>
<protein>
    <submittedName>
        <fullName evidence="1">Uncharacterized protein</fullName>
    </submittedName>
</protein>
<gene>
    <name evidence="1" type="ORF">HMPREF1526_02776</name>
</gene>
<accession>R8VRA6</accession>
<name>R8VRA6_9FIRM</name>
<organism evidence="1 2">
    <name type="scientific">Butyricicoccus pullicaecorum 1.2</name>
    <dbReference type="NCBI Taxonomy" id="1203606"/>
    <lineage>
        <taxon>Bacteria</taxon>
        <taxon>Bacillati</taxon>
        <taxon>Bacillota</taxon>
        <taxon>Clostridia</taxon>
        <taxon>Eubacteriales</taxon>
        <taxon>Butyricicoccaceae</taxon>
        <taxon>Butyricicoccus</taxon>
    </lineage>
</organism>
<proteinExistence type="predicted"/>
<comment type="caution">
    <text evidence="1">The sequence shown here is derived from an EMBL/GenBank/DDBJ whole genome shotgun (WGS) entry which is preliminary data.</text>
</comment>
<keyword evidence="2" id="KW-1185">Reference proteome</keyword>
<dbReference type="AlphaFoldDB" id="R8VRA6"/>